<organism evidence="1 2">
    <name type="scientific">Equus caballus</name>
    <name type="common">Horse</name>
    <dbReference type="NCBI Taxonomy" id="9796"/>
    <lineage>
        <taxon>Eukaryota</taxon>
        <taxon>Metazoa</taxon>
        <taxon>Chordata</taxon>
        <taxon>Craniata</taxon>
        <taxon>Vertebrata</taxon>
        <taxon>Euteleostomi</taxon>
        <taxon>Mammalia</taxon>
        <taxon>Eutheria</taxon>
        <taxon>Laurasiatheria</taxon>
        <taxon>Perissodactyla</taxon>
        <taxon>Equidae</taxon>
        <taxon>Equus</taxon>
    </lineage>
</organism>
<reference evidence="1" key="2">
    <citation type="submission" date="2025-05" db="UniProtKB">
        <authorList>
            <consortium name="Ensembl"/>
        </authorList>
    </citation>
    <scope>IDENTIFICATION</scope>
    <source>
        <strain evidence="1">Thoroughbred</strain>
    </source>
</reference>
<dbReference type="Gene3D" id="3.60.10.10">
    <property type="entry name" value="Endonuclease/exonuclease/phosphatase"/>
    <property type="match status" value="1"/>
</dbReference>
<proteinExistence type="predicted"/>
<keyword evidence="2" id="KW-1185">Reference proteome</keyword>
<evidence type="ECO:0000313" key="2">
    <source>
        <dbReference type="Proteomes" id="UP000002281"/>
    </source>
</evidence>
<dbReference type="SUPFAM" id="SSF56219">
    <property type="entry name" value="DNase I-like"/>
    <property type="match status" value="1"/>
</dbReference>
<evidence type="ECO:0000313" key="1">
    <source>
        <dbReference type="Ensembl" id="ENSECAP00000077595.1"/>
    </source>
</evidence>
<dbReference type="Ensembl" id="ENSECAT00000113713.1">
    <property type="protein sequence ID" value="ENSECAP00000077595.1"/>
    <property type="gene ID" value="ENSECAG00000048425.1"/>
</dbReference>
<reference evidence="1 2" key="1">
    <citation type="journal article" date="2009" name="Science">
        <title>Genome sequence, comparative analysis, and population genetics of the domestic horse.</title>
        <authorList>
            <consortium name="Broad Institute Genome Sequencing Platform"/>
            <consortium name="Broad Institute Whole Genome Assembly Team"/>
            <person name="Wade C.M."/>
            <person name="Giulotto E."/>
            <person name="Sigurdsson S."/>
            <person name="Zoli M."/>
            <person name="Gnerre S."/>
            <person name="Imsland F."/>
            <person name="Lear T.L."/>
            <person name="Adelson D.L."/>
            <person name="Bailey E."/>
            <person name="Bellone R.R."/>
            <person name="Bloecker H."/>
            <person name="Distl O."/>
            <person name="Edgar R.C."/>
            <person name="Garber M."/>
            <person name="Leeb T."/>
            <person name="Mauceli E."/>
            <person name="MacLeod J.N."/>
            <person name="Penedo M.C.T."/>
            <person name="Raison J.M."/>
            <person name="Sharpe T."/>
            <person name="Vogel J."/>
            <person name="Andersson L."/>
            <person name="Antczak D.F."/>
            <person name="Biagi T."/>
            <person name="Binns M.M."/>
            <person name="Chowdhary B.P."/>
            <person name="Coleman S.J."/>
            <person name="Della Valle G."/>
            <person name="Fryc S."/>
            <person name="Guerin G."/>
            <person name="Hasegawa T."/>
            <person name="Hill E.W."/>
            <person name="Jurka J."/>
            <person name="Kiialainen A."/>
            <person name="Lindgren G."/>
            <person name="Liu J."/>
            <person name="Magnani E."/>
            <person name="Mickelson J.R."/>
            <person name="Murray J."/>
            <person name="Nergadze S.G."/>
            <person name="Onofrio R."/>
            <person name="Pedroni S."/>
            <person name="Piras M.F."/>
            <person name="Raudsepp T."/>
            <person name="Rocchi M."/>
            <person name="Roeed K.H."/>
            <person name="Ryder O.A."/>
            <person name="Searle S."/>
            <person name="Skow L."/>
            <person name="Swinburne J.E."/>
            <person name="Syvaenen A.C."/>
            <person name="Tozaki T."/>
            <person name="Valberg S.J."/>
            <person name="Vaudin M."/>
            <person name="White J.R."/>
            <person name="Zody M.C."/>
            <person name="Lander E.S."/>
            <person name="Lindblad-Toh K."/>
        </authorList>
    </citation>
    <scope>NUCLEOTIDE SEQUENCE [LARGE SCALE GENOMIC DNA]</scope>
    <source>
        <strain evidence="1 2">Thoroughbred</strain>
    </source>
</reference>
<name>A0A9L0SNE3_HORSE</name>
<dbReference type="Ensembl" id="ENSECAT00000106603.1">
    <property type="protein sequence ID" value="ENSECAP00000065384.1"/>
    <property type="gene ID" value="ENSECAG00000048425.1"/>
</dbReference>
<sequence length="119" mass="13911">MINGPSLQEDITIVNMYTPNIEVPKYIKQTLADLQAEIDNNTVRVGNFNNPLSTKDRSSRQKNNMETLYFNCTLDQMDLIRHIQNILSYSSRMHILLKHTWKILQDRPYVSSQNKSLQI</sequence>
<accession>A0A9L0SNE3</accession>
<protein>
    <submittedName>
        <fullName evidence="1">Uncharacterized protein</fullName>
    </submittedName>
</protein>
<dbReference type="AlphaFoldDB" id="A0A9L0SNE3"/>
<dbReference type="Ensembl" id="ENSECAT00000147523.1">
    <property type="protein sequence ID" value="ENSECAP00000058057.1"/>
    <property type="gene ID" value="ENSECAG00000048425.1"/>
</dbReference>
<dbReference type="GeneTree" id="ENSGT00950000183016"/>
<dbReference type="InterPro" id="IPR036691">
    <property type="entry name" value="Endo/exonu/phosph_ase_sf"/>
</dbReference>
<dbReference type="Proteomes" id="UP000002281">
    <property type="component" value="Chromosome 1"/>
</dbReference>